<protein>
    <submittedName>
        <fullName evidence="1">Uncharacterized protein</fullName>
    </submittedName>
</protein>
<evidence type="ECO:0000313" key="2">
    <source>
        <dbReference type="Proteomes" id="UP000807306"/>
    </source>
</evidence>
<organism evidence="1 2">
    <name type="scientific">Crepidotus variabilis</name>
    <dbReference type="NCBI Taxonomy" id="179855"/>
    <lineage>
        <taxon>Eukaryota</taxon>
        <taxon>Fungi</taxon>
        <taxon>Dikarya</taxon>
        <taxon>Basidiomycota</taxon>
        <taxon>Agaricomycotina</taxon>
        <taxon>Agaricomycetes</taxon>
        <taxon>Agaricomycetidae</taxon>
        <taxon>Agaricales</taxon>
        <taxon>Agaricineae</taxon>
        <taxon>Crepidotaceae</taxon>
        <taxon>Crepidotus</taxon>
    </lineage>
</organism>
<sequence>MRRNLLLQEYNDTKPSPPLVAMRGSSWKCVHYDSKGSKLEATDGLLFACLQHGDFGNEVEHLLKEYCRIDEWGIHQLRIYVGNEKWHKAEKFGERLLGDGVVKSQQWKKLAVVGLLAEVKVNLGKILEGQQLLVKVVKEGLADDGLPHLHPLLCGDRLVSIYLDQKRLVQAGDILHHLHQFKERMHLSFRMPIGWSPLRGDKTEFSKAVWDAAFVALSHTKHVERVSKYQSPKNMVIAVLLSLFDNRYKQAKLYIQQGRYKTAGPIFETLMGANLHPENQSMVACRNDLEESARVCVELKDWRNAEWIQELIVEAKDQLYNSHYEKELQSVSEDRQAATKDWEPTQKWESLRLLSRIY</sequence>
<dbReference type="EMBL" id="MU157932">
    <property type="protein sequence ID" value="KAF9522830.1"/>
    <property type="molecule type" value="Genomic_DNA"/>
</dbReference>
<accession>A0A9P6JJB4</accession>
<dbReference type="OrthoDB" id="674604at2759"/>
<comment type="caution">
    <text evidence="1">The sequence shown here is derived from an EMBL/GenBank/DDBJ whole genome shotgun (WGS) entry which is preliminary data.</text>
</comment>
<gene>
    <name evidence="1" type="ORF">CPB83DRAFT_899284</name>
</gene>
<dbReference type="AlphaFoldDB" id="A0A9P6JJB4"/>
<dbReference type="Proteomes" id="UP000807306">
    <property type="component" value="Unassembled WGS sequence"/>
</dbReference>
<keyword evidence="2" id="KW-1185">Reference proteome</keyword>
<name>A0A9P6JJB4_9AGAR</name>
<proteinExistence type="predicted"/>
<evidence type="ECO:0000313" key="1">
    <source>
        <dbReference type="EMBL" id="KAF9522830.1"/>
    </source>
</evidence>
<reference evidence="1" key="1">
    <citation type="submission" date="2020-11" db="EMBL/GenBank/DDBJ databases">
        <authorList>
            <consortium name="DOE Joint Genome Institute"/>
            <person name="Ahrendt S."/>
            <person name="Riley R."/>
            <person name="Andreopoulos W."/>
            <person name="Labutti K."/>
            <person name="Pangilinan J."/>
            <person name="Ruiz-Duenas F.J."/>
            <person name="Barrasa J.M."/>
            <person name="Sanchez-Garcia M."/>
            <person name="Camarero S."/>
            <person name="Miyauchi S."/>
            <person name="Serrano A."/>
            <person name="Linde D."/>
            <person name="Babiker R."/>
            <person name="Drula E."/>
            <person name="Ayuso-Fernandez I."/>
            <person name="Pacheco R."/>
            <person name="Padilla G."/>
            <person name="Ferreira P."/>
            <person name="Barriuso J."/>
            <person name="Kellner H."/>
            <person name="Castanera R."/>
            <person name="Alfaro M."/>
            <person name="Ramirez L."/>
            <person name="Pisabarro A.G."/>
            <person name="Kuo A."/>
            <person name="Tritt A."/>
            <person name="Lipzen A."/>
            <person name="He G."/>
            <person name="Yan M."/>
            <person name="Ng V."/>
            <person name="Cullen D."/>
            <person name="Martin F."/>
            <person name="Rosso M.-N."/>
            <person name="Henrissat B."/>
            <person name="Hibbett D."/>
            <person name="Martinez A.T."/>
            <person name="Grigoriev I.V."/>
        </authorList>
    </citation>
    <scope>NUCLEOTIDE SEQUENCE</scope>
    <source>
        <strain evidence="1">CBS 506.95</strain>
    </source>
</reference>